<dbReference type="Proteomes" id="UP000318815">
    <property type="component" value="Unassembled WGS sequence"/>
</dbReference>
<protein>
    <submittedName>
        <fullName evidence="3">AAA family ATPase</fullName>
    </submittedName>
</protein>
<dbReference type="EMBL" id="VOHS01000017">
    <property type="protein sequence ID" value="TWV99222.1"/>
    <property type="molecule type" value="Genomic_DNA"/>
</dbReference>
<gene>
    <name evidence="3" type="ORF">FEF09_17120</name>
</gene>
<evidence type="ECO:0000313" key="3">
    <source>
        <dbReference type="EMBL" id="TWV99222.1"/>
    </source>
</evidence>
<dbReference type="Gene3D" id="3.40.50.300">
    <property type="entry name" value="P-loop containing nucleotide triphosphate hydrolases"/>
    <property type="match status" value="1"/>
</dbReference>
<dbReference type="PANTHER" id="PTHR23070">
    <property type="entry name" value="BCS1 AAA-TYPE ATPASE"/>
    <property type="match status" value="1"/>
</dbReference>
<dbReference type="GO" id="GO:0016887">
    <property type="term" value="F:ATP hydrolysis activity"/>
    <property type="evidence" value="ECO:0007669"/>
    <property type="project" value="InterPro"/>
</dbReference>
<dbReference type="InterPro" id="IPR027417">
    <property type="entry name" value="P-loop_NTPase"/>
</dbReference>
<proteinExistence type="inferred from homology"/>
<evidence type="ECO:0000313" key="4">
    <source>
        <dbReference type="Proteomes" id="UP000318815"/>
    </source>
</evidence>
<dbReference type="SUPFAM" id="SSF52540">
    <property type="entry name" value="P-loop containing nucleoside triphosphate hydrolases"/>
    <property type="match status" value="1"/>
</dbReference>
<reference evidence="3 4" key="1">
    <citation type="submission" date="2019-08" db="EMBL/GenBank/DDBJ databases">
        <title>Whole genome sequencing of chitin degrading bacteria Chitinophaga pinensis YS16.</title>
        <authorList>
            <person name="Singh R.P."/>
            <person name="Manchanda G."/>
            <person name="Maurya I.K."/>
            <person name="Joshi N.K."/>
            <person name="Srivastava A.K."/>
        </authorList>
    </citation>
    <scope>NUCLEOTIDE SEQUENCE [LARGE SCALE GENOMIC DNA]</scope>
    <source>
        <strain evidence="3 4">YS-16</strain>
    </source>
</reference>
<dbReference type="Pfam" id="PF00004">
    <property type="entry name" value="AAA"/>
    <property type="match status" value="1"/>
</dbReference>
<feature type="domain" description="AAA+ ATPase" evidence="2">
    <location>
        <begin position="207"/>
        <end position="330"/>
    </location>
</feature>
<dbReference type="InterPro" id="IPR003593">
    <property type="entry name" value="AAA+_ATPase"/>
</dbReference>
<dbReference type="GO" id="GO:0005524">
    <property type="term" value="F:ATP binding"/>
    <property type="evidence" value="ECO:0007669"/>
    <property type="project" value="InterPro"/>
</dbReference>
<dbReference type="InterPro" id="IPR050747">
    <property type="entry name" value="Mitochondrial_chaperone_BCS1"/>
</dbReference>
<organism evidence="3 4">
    <name type="scientific">Chitinophaga pinensis</name>
    <dbReference type="NCBI Taxonomy" id="79329"/>
    <lineage>
        <taxon>Bacteria</taxon>
        <taxon>Pseudomonadati</taxon>
        <taxon>Bacteroidota</taxon>
        <taxon>Chitinophagia</taxon>
        <taxon>Chitinophagales</taxon>
        <taxon>Chitinophagaceae</taxon>
        <taxon>Chitinophaga</taxon>
    </lineage>
</organism>
<keyword evidence="4" id="KW-1185">Reference proteome</keyword>
<dbReference type="OrthoDB" id="9809379at2"/>
<accession>A0A5C6LPY9</accession>
<dbReference type="InterPro" id="IPR003959">
    <property type="entry name" value="ATPase_AAA_core"/>
</dbReference>
<name>A0A5C6LPY9_9BACT</name>
<dbReference type="SMART" id="SM00382">
    <property type="entry name" value="AAA"/>
    <property type="match status" value="1"/>
</dbReference>
<evidence type="ECO:0000259" key="2">
    <source>
        <dbReference type="SMART" id="SM00382"/>
    </source>
</evidence>
<comment type="caution">
    <text evidence="3">The sequence shown here is derived from an EMBL/GenBank/DDBJ whole genome shotgun (WGS) entry which is preliminary data.</text>
</comment>
<evidence type="ECO:0000256" key="1">
    <source>
        <dbReference type="ARBA" id="ARBA00007448"/>
    </source>
</evidence>
<sequence>MLSLPDARSVPVYDNPLKHVHLQTYLKSMENISQQRTIGGSSIFGNGLLESSPFYLYYFNAIPNVSFIYTINGEKALAAFKKAYEKDIIRIYSREEIGDKEKEYKHDIALIIMPNECMVEFGDDYCEILHNGNAAAFITEVTTLVRKHRIREKRKKFEINLISFGERGLKLKAMEFKRTQLDLPLYYEDDFVAIDQMIYKRLNTNDDKGIVLLHGLPGTGKTTYLRYLIGRLKKRVMFLAPSVAANLMQPDFISLLIDNPNTILVIEDAENIIMDRKSTGNSSVSNLLNLSDGLLADCMNVQIVCTFNSDLSQIDSALLRKGRLIAKYEFGKLSVPKAQQLSGKQGFNTTITQPMTIAEVMNQHEPSFEKKEIPIGFRARL</sequence>
<dbReference type="AlphaFoldDB" id="A0A5C6LPY9"/>
<comment type="similarity">
    <text evidence="1">Belongs to the AAA ATPase family. BCS1 subfamily.</text>
</comment>